<keyword evidence="5" id="KW-0732">Signal</keyword>
<dbReference type="PRINTS" id="PR00745">
    <property type="entry name" value="GLHYDRLASE39"/>
</dbReference>
<proteinExistence type="inferred from homology"/>
<reference evidence="7 8" key="1">
    <citation type="submission" date="2018-11" db="EMBL/GenBank/DDBJ databases">
        <title>Draft genome sequence of Ferruginibacter sp. BO-59.</title>
        <authorList>
            <person name="Im W.T."/>
        </authorList>
    </citation>
    <scope>NUCLEOTIDE SEQUENCE [LARGE SCALE GENOMIC DNA]</scope>
    <source>
        <strain evidence="7 8">BO-59</strain>
    </source>
</reference>
<feature type="signal peptide" evidence="5">
    <location>
        <begin position="1"/>
        <end position="27"/>
    </location>
</feature>
<dbReference type="SUPFAM" id="SSF51445">
    <property type="entry name" value="(Trans)glycosidases"/>
    <property type="match status" value="1"/>
</dbReference>
<dbReference type="Proteomes" id="UP000267223">
    <property type="component" value="Unassembled WGS sequence"/>
</dbReference>
<dbReference type="GO" id="GO:0005975">
    <property type="term" value="P:carbohydrate metabolic process"/>
    <property type="evidence" value="ECO:0007669"/>
    <property type="project" value="InterPro"/>
</dbReference>
<name>A0A3M9NAK0_9BACT</name>
<dbReference type="PANTHER" id="PTHR12631:SF8">
    <property type="entry name" value="ALPHA-L-IDURONIDASE"/>
    <property type="match status" value="1"/>
</dbReference>
<comment type="similarity">
    <text evidence="1">Belongs to the glycosyl hydrolase 39 family.</text>
</comment>
<organism evidence="7 8">
    <name type="scientific">Hanamia caeni</name>
    <dbReference type="NCBI Taxonomy" id="2294116"/>
    <lineage>
        <taxon>Bacteria</taxon>
        <taxon>Pseudomonadati</taxon>
        <taxon>Bacteroidota</taxon>
        <taxon>Chitinophagia</taxon>
        <taxon>Chitinophagales</taxon>
        <taxon>Chitinophagaceae</taxon>
        <taxon>Hanamia</taxon>
    </lineage>
</organism>
<sequence>MPKNNPGFQAKKVLLIFFLFLTHAVFAQTDTVHISIDTKNVAGHYNPIWSYFGYDEANFTTMKDGKKLLTELSQLSNAPVYVRTHNLLTSGDGKAALKWSSTNVYTEDENGNPVYYWKIVDSIFDVFVKRGIRPIAEIGFMPEALSTNPHPYRHHWKPGVPYDSIYTGWAYPPKDYNKWAELIYQWVKHCVKRFGETEVKKWYWEVWNEPNISYWKGTMQEYFKLYDYTADAVKRALPSARIGGPTSTGPGWNKAADFLKAFLQHCVDDKNYATGKTGSPLDYITFHAKGNPKVVNNQVQMNMSAQLKDVEKGFEIINEFPSLKHLPVMIGEFDPEGCAACSVDYSPENAYRNGTMYSSYTAAAFAQLYKMAMKYHINLIGAVSWSFEFENQRWFGGFRDLSTNGVDKPVLNVFRMFGKMKGDMLAVDNPDGLSLQAIVDSSVRHQSYVDALATIDADTMYVMLWNYHDDEQTKTEAWINVDLKNINAKQVSVSGYVVDKNHSNAYTKWQQIGSPQQPSKQQIIDLQNAGQLMQNITGEKLKTINGNLHYHFTLAGQGVSLLKVSW</sequence>
<gene>
    <name evidence="7" type="ORF">EFY79_14115</name>
</gene>
<protein>
    <submittedName>
        <fullName evidence="7">Beta-xylosidase</fullName>
    </submittedName>
</protein>
<evidence type="ECO:0000256" key="2">
    <source>
        <dbReference type="ARBA" id="ARBA00022801"/>
    </source>
</evidence>
<feature type="domain" description="Glycosyl hydrolases family 39 N-terminal catalytic" evidence="6">
    <location>
        <begin position="33"/>
        <end position="530"/>
    </location>
</feature>
<evidence type="ECO:0000256" key="3">
    <source>
        <dbReference type="ARBA" id="ARBA00023295"/>
    </source>
</evidence>
<keyword evidence="3" id="KW-0326">Glycosidase</keyword>
<evidence type="ECO:0000313" key="8">
    <source>
        <dbReference type="Proteomes" id="UP000267223"/>
    </source>
</evidence>
<dbReference type="InterPro" id="IPR000514">
    <property type="entry name" value="Glyco_hydro_39"/>
</dbReference>
<feature type="active site" description="Proton donor" evidence="4">
    <location>
        <position position="209"/>
    </location>
</feature>
<dbReference type="GO" id="GO:0004553">
    <property type="term" value="F:hydrolase activity, hydrolyzing O-glycosyl compounds"/>
    <property type="evidence" value="ECO:0007669"/>
    <property type="project" value="InterPro"/>
</dbReference>
<keyword evidence="2" id="KW-0378">Hydrolase</keyword>
<dbReference type="InterPro" id="IPR049166">
    <property type="entry name" value="GH39_cat"/>
</dbReference>
<dbReference type="InterPro" id="IPR017853">
    <property type="entry name" value="GH"/>
</dbReference>
<evidence type="ECO:0000256" key="1">
    <source>
        <dbReference type="ARBA" id="ARBA00008875"/>
    </source>
</evidence>
<dbReference type="EMBL" id="RJJR01000012">
    <property type="protein sequence ID" value="RNI34819.1"/>
    <property type="molecule type" value="Genomic_DNA"/>
</dbReference>
<accession>A0A3M9NAK0</accession>
<evidence type="ECO:0000256" key="4">
    <source>
        <dbReference type="PIRSR" id="PIRSR600514-1"/>
    </source>
</evidence>
<comment type="caution">
    <text evidence="7">The sequence shown here is derived from an EMBL/GenBank/DDBJ whole genome shotgun (WGS) entry which is preliminary data.</text>
</comment>
<dbReference type="OrthoDB" id="9776971at2"/>
<dbReference type="SUPFAM" id="SSF51011">
    <property type="entry name" value="Glycosyl hydrolase domain"/>
    <property type="match status" value="1"/>
</dbReference>
<keyword evidence="8" id="KW-1185">Reference proteome</keyword>
<evidence type="ECO:0000256" key="5">
    <source>
        <dbReference type="SAM" id="SignalP"/>
    </source>
</evidence>
<evidence type="ECO:0000313" key="7">
    <source>
        <dbReference type="EMBL" id="RNI34819.1"/>
    </source>
</evidence>
<dbReference type="PANTHER" id="PTHR12631">
    <property type="entry name" value="ALPHA-L-IDURONIDASE"/>
    <property type="match status" value="1"/>
</dbReference>
<dbReference type="Gene3D" id="2.60.40.1500">
    <property type="entry name" value="Glycosyl hydrolase domain, family 39"/>
    <property type="match status" value="1"/>
</dbReference>
<dbReference type="Gene3D" id="3.20.20.80">
    <property type="entry name" value="Glycosidases"/>
    <property type="match status" value="1"/>
</dbReference>
<dbReference type="Pfam" id="PF01229">
    <property type="entry name" value="Glyco_hydro_39"/>
    <property type="match status" value="1"/>
</dbReference>
<feature type="chain" id="PRO_5017994248" evidence="5">
    <location>
        <begin position="28"/>
        <end position="566"/>
    </location>
</feature>
<dbReference type="AlphaFoldDB" id="A0A3M9NAK0"/>
<dbReference type="InterPro" id="IPR051923">
    <property type="entry name" value="Glycosyl_Hydrolase_39"/>
</dbReference>
<evidence type="ECO:0000259" key="6">
    <source>
        <dbReference type="Pfam" id="PF01229"/>
    </source>
</evidence>